<dbReference type="Proteomes" id="UP000464577">
    <property type="component" value="Chromosome"/>
</dbReference>
<dbReference type="RefSeq" id="WP_162389667.1">
    <property type="nucleotide sequence ID" value="NZ_CP045997.1"/>
</dbReference>
<name>A0A6P1W2Z6_9BACT</name>
<proteinExistence type="predicted"/>
<accession>A0A6P1W2Z6</accession>
<evidence type="ECO:0000313" key="1">
    <source>
        <dbReference type="EMBL" id="QHV99264.1"/>
    </source>
</evidence>
<keyword evidence="2" id="KW-1185">Reference proteome</keyword>
<reference evidence="1 2" key="1">
    <citation type="submission" date="2019-11" db="EMBL/GenBank/DDBJ databases">
        <title>Spirosoma endbachense sp. nov., isolated from a natural salt meadow.</title>
        <authorList>
            <person name="Rojas J."/>
            <person name="Ambika Manirajan B."/>
            <person name="Ratering S."/>
            <person name="Suarez C."/>
            <person name="Geissler-Plaum R."/>
            <person name="Schnell S."/>
        </authorList>
    </citation>
    <scope>NUCLEOTIDE SEQUENCE [LARGE SCALE GENOMIC DNA]</scope>
    <source>
        <strain evidence="1 2">I-24</strain>
    </source>
</reference>
<gene>
    <name evidence="1" type="ORF">GJR95_31500</name>
</gene>
<sequence length="128" mass="14448">MQSRQLSALPLILGAFFDPILMPTTLADLDREKDFLELEQLVGQLAGPHCLGIEFLDDNRKHGCRALEFRVTVSVYNGRIEFSEDGKHPDTSTIRETVWVPVRDTDTIQNIAERVTKEVQGIDCNIHA</sequence>
<dbReference type="EMBL" id="CP045997">
    <property type="protein sequence ID" value="QHV99264.1"/>
    <property type="molecule type" value="Genomic_DNA"/>
</dbReference>
<organism evidence="1 2">
    <name type="scientific">Spirosoma endbachense</name>
    <dbReference type="NCBI Taxonomy" id="2666025"/>
    <lineage>
        <taxon>Bacteria</taxon>
        <taxon>Pseudomonadati</taxon>
        <taxon>Bacteroidota</taxon>
        <taxon>Cytophagia</taxon>
        <taxon>Cytophagales</taxon>
        <taxon>Cytophagaceae</taxon>
        <taxon>Spirosoma</taxon>
    </lineage>
</organism>
<dbReference type="AlphaFoldDB" id="A0A6P1W2Z6"/>
<evidence type="ECO:0000313" key="2">
    <source>
        <dbReference type="Proteomes" id="UP000464577"/>
    </source>
</evidence>
<dbReference type="KEGG" id="senf:GJR95_31500"/>
<protein>
    <submittedName>
        <fullName evidence="1">Uncharacterized protein</fullName>
    </submittedName>
</protein>